<feature type="domain" description="Major facilitator superfamily (MFS) profile" evidence="8">
    <location>
        <begin position="121"/>
        <end position="553"/>
    </location>
</feature>
<evidence type="ECO:0000256" key="4">
    <source>
        <dbReference type="ARBA" id="ARBA00022989"/>
    </source>
</evidence>
<dbReference type="GO" id="GO:0022857">
    <property type="term" value="F:transmembrane transporter activity"/>
    <property type="evidence" value="ECO:0007669"/>
    <property type="project" value="InterPro"/>
</dbReference>
<feature type="transmembrane region" description="Helical" evidence="7">
    <location>
        <begin position="390"/>
        <end position="412"/>
    </location>
</feature>
<evidence type="ECO:0000256" key="2">
    <source>
        <dbReference type="ARBA" id="ARBA00008335"/>
    </source>
</evidence>
<feature type="transmembrane region" description="Helical" evidence="7">
    <location>
        <begin position="276"/>
        <end position="295"/>
    </location>
</feature>
<keyword evidence="3 7" id="KW-0812">Transmembrane</keyword>
<name>A0A6G1IZG9_9PLEO</name>
<proteinExistence type="inferred from homology"/>
<feature type="compositionally biased region" description="Basic and acidic residues" evidence="6">
    <location>
        <begin position="40"/>
        <end position="67"/>
    </location>
</feature>
<dbReference type="OrthoDB" id="5141738at2759"/>
<comment type="similarity">
    <text evidence="2">Belongs to the major facilitator superfamily.</text>
</comment>
<dbReference type="Pfam" id="PF07690">
    <property type="entry name" value="MFS_1"/>
    <property type="match status" value="1"/>
</dbReference>
<dbReference type="InterPro" id="IPR036259">
    <property type="entry name" value="MFS_trans_sf"/>
</dbReference>
<reference evidence="9" key="1">
    <citation type="journal article" date="2020" name="Stud. Mycol.">
        <title>101 Dothideomycetes genomes: a test case for predicting lifestyles and emergence of pathogens.</title>
        <authorList>
            <person name="Haridas S."/>
            <person name="Albert R."/>
            <person name="Binder M."/>
            <person name="Bloem J."/>
            <person name="Labutti K."/>
            <person name="Salamov A."/>
            <person name="Andreopoulos B."/>
            <person name="Baker S."/>
            <person name="Barry K."/>
            <person name="Bills G."/>
            <person name="Bluhm B."/>
            <person name="Cannon C."/>
            <person name="Castanera R."/>
            <person name="Culley D."/>
            <person name="Daum C."/>
            <person name="Ezra D."/>
            <person name="Gonzalez J."/>
            <person name="Henrissat B."/>
            <person name="Kuo A."/>
            <person name="Liang C."/>
            <person name="Lipzen A."/>
            <person name="Lutzoni F."/>
            <person name="Magnuson J."/>
            <person name="Mondo S."/>
            <person name="Nolan M."/>
            <person name="Ohm R."/>
            <person name="Pangilinan J."/>
            <person name="Park H.-J."/>
            <person name="Ramirez L."/>
            <person name="Alfaro M."/>
            <person name="Sun H."/>
            <person name="Tritt A."/>
            <person name="Yoshinaga Y."/>
            <person name="Zwiers L.-H."/>
            <person name="Turgeon B."/>
            <person name="Goodwin S."/>
            <person name="Spatafora J."/>
            <person name="Crous P."/>
            <person name="Grigoriev I."/>
        </authorList>
    </citation>
    <scope>NUCLEOTIDE SEQUENCE</scope>
    <source>
        <strain evidence="9">CBS 122367</strain>
    </source>
</reference>
<gene>
    <name evidence="9" type="ORF">K458DRAFT_304591</name>
</gene>
<feature type="transmembrane region" description="Helical" evidence="7">
    <location>
        <begin position="250"/>
        <end position="270"/>
    </location>
</feature>
<dbReference type="PANTHER" id="PTHR23502:SF74">
    <property type="entry name" value="MAJOR FACILITATOR SUPERFAMILY (MFS) PROFILE DOMAIN-CONTAINING PROTEIN"/>
    <property type="match status" value="1"/>
</dbReference>
<feature type="transmembrane region" description="Helical" evidence="7">
    <location>
        <begin position="457"/>
        <end position="483"/>
    </location>
</feature>
<feature type="transmembrane region" description="Helical" evidence="7">
    <location>
        <begin position="432"/>
        <end position="451"/>
    </location>
</feature>
<comment type="subcellular location">
    <subcellularLocation>
        <location evidence="1">Membrane</location>
        <topology evidence="1">Multi-pass membrane protein</topology>
    </subcellularLocation>
</comment>
<feature type="transmembrane region" description="Helical" evidence="7">
    <location>
        <begin position="525"/>
        <end position="545"/>
    </location>
</feature>
<dbReference type="CDD" id="cd17323">
    <property type="entry name" value="MFS_Tpo1_MDR_like"/>
    <property type="match status" value="1"/>
</dbReference>
<dbReference type="EMBL" id="MU005583">
    <property type="protein sequence ID" value="KAF2683666.1"/>
    <property type="molecule type" value="Genomic_DNA"/>
</dbReference>
<dbReference type="PANTHER" id="PTHR23502">
    <property type="entry name" value="MAJOR FACILITATOR SUPERFAMILY"/>
    <property type="match status" value="1"/>
</dbReference>
<evidence type="ECO:0000259" key="8">
    <source>
        <dbReference type="PROSITE" id="PS50850"/>
    </source>
</evidence>
<feature type="region of interest" description="Disordered" evidence="6">
    <location>
        <begin position="566"/>
        <end position="585"/>
    </location>
</feature>
<dbReference type="FunFam" id="1.20.1250.20:FF:000082">
    <property type="entry name" value="MFS multidrug transporter, putative"/>
    <property type="match status" value="1"/>
</dbReference>
<organism evidence="9 10">
    <name type="scientific">Lentithecium fluviatile CBS 122367</name>
    <dbReference type="NCBI Taxonomy" id="1168545"/>
    <lineage>
        <taxon>Eukaryota</taxon>
        <taxon>Fungi</taxon>
        <taxon>Dikarya</taxon>
        <taxon>Ascomycota</taxon>
        <taxon>Pezizomycotina</taxon>
        <taxon>Dothideomycetes</taxon>
        <taxon>Pleosporomycetidae</taxon>
        <taxon>Pleosporales</taxon>
        <taxon>Massarineae</taxon>
        <taxon>Lentitheciaceae</taxon>
        <taxon>Lentithecium</taxon>
    </lineage>
</organism>
<keyword evidence="4 7" id="KW-1133">Transmembrane helix</keyword>
<keyword evidence="10" id="KW-1185">Reference proteome</keyword>
<dbReference type="InterPro" id="IPR020846">
    <property type="entry name" value="MFS_dom"/>
</dbReference>
<sequence length="585" mass="64952">MAEAQCELEKTYSRDSRMLAGGLEHEATPVALVRSVTQRSRGENSRSGRIPPIKDFDDPLEVEKEKGDEIEETSSPSPSETPSPRRSYDGEAGQSERKIIRFEDRDPENPNNWPQWKKLYALLVAIMSVMNSTMSSSLAAGATAPISRHFGVTSESQLILPTSIYLVGYAGGPMIWGPISESYGRKWTMIAAFAVFTVFSIASAAAPNFAALVVFRWLVGMGGSCAISVVGGVCADVYHEPGARGRSMAIFMAATTFGPILGPPISGFISVVSWSWAFWIGAIFAGASWPLFFFLPESYAPTILKHRARRLRKETGDESIIAPIELEKTDFGHIVTVVLTRPLRMICFEPLVLFTCLYLSYAYSIFYIYFQSYPLIFTNIYHFNEGETGLTFLPIGLGALISAGIYLTWDTILRRAQAAHKPWAQREEMRRLPLACIAGPFFVISSYWLGWTARASIHWIVPCLAGILFGMGYLCLFMALLNYLVDAYEVFAASAMAAASLSRSSFGAVLPFAAKPMYRAMGIPWASSLLGFFSLALCVIPFVFLRWGGKMREKSEFCQYLVRKKREEAEARERERERGADVEGV</sequence>
<feature type="region of interest" description="Disordered" evidence="6">
    <location>
        <begin position="1"/>
        <end position="107"/>
    </location>
</feature>
<evidence type="ECO:0000313" key="10">
    <source>
        <dbReference type="Proteomes" id="UP000799291"/>
    </source>
</evidence>
<dbReference type="InterPro" id="IPR011701">
    <property type="entry name" value="MFS"/>
</dbReference>
<dbReference type="AlphaFoldDB" id="A0A6G1IZG9"/>
<dbReference type="Gene3D" id="1.20.1250.20">
    <property type="entry name" value="MFS general substrate transporter like domains"/>
    <property type="match status" value="1"/>
</dbReference>
<evidence type="ECO:0000256" key="3">
    <source>
        <dbReference type="ARBA" id="ARBA00022692"/>
    </source>
</evidence>
<evidence type="ECO:0000256" key="7">
    <source>
        <dbReference type="SAM" id="Phobius"/>
    </source>
</evidence>
<accession>A0A6G1IZG9</accession>
<protein>
    <submittedName>
        <fullName evidence="9">MFS general substrate transporter</fullName>
    </submittedName>
</protein>
<feature type="compositionally biased region" description="Basic and acidic residues" evidence="6">
    <location>
        <begin position="86"/>
        <end position="107"/>
    </location>
</feature>
<evidence type="ECO:0000256" key="5">
    <source>
        <dbReference type="ARBA" id="ARBA00023136"/>
    </source>
</evidence>
<dbReference type="PROSITE" id="PS50850">
    <property type="entry name" value="MFS"/>
    <property type="match status" value="1"/>
</dbReference>
<evidence type="ECO:0000256" key="6">
    <source>
        <dbReference type="SAM" id="MobiDB-lite"/>
    </source>
</evidence>
<feature type="transmembrane region" description="Helical" evidence="7">
    <location>
        <begin position="158"/>
        <end position="177"/>
    </location>
</feature>
<dbReference type="GO" id="GO:0005886">
    <property type="term" value="C:plasma membrane"/>
    <property type="evidence" value="ECO:0007669"/>
    <property type="project" value="TreeGrafter"/>
</dbReference>
<feature type="compositionally biased region" description="Low complexity" evidence="6">
    <location>
        <begin position="73"/>
        <end position="85"/>
    </location>
</feature>
<dbReference type="Proteomes" id="UP000799291">
    <property type="component" value="Unassembled WGS sequence"/>
</dbReference>
<feature type="compositionally biased region" description="Basic and acidic residues" evidence="6">
    <location>
        <begin position="7"/>
        <end position="27"/>
    </location>
</feature>
<dbReference type="SUPFAM" id="SSF103473">
    <property type="entry name" value="MFS general substrate transporter"/>
    <property type="match status" value="1"/>
</dbReference>
<evidence type="ECO:0000256" key="1">
    <source>
        <dbReference type="ARBA" id="ARBA00004141"/>
    </source>
</evidence>
<feature type="transmembrane region" description="Helical" evidence="7">
    <location>
        <begin position="189"/>
        <end position="211"/>
    </location>
</feature>
<keyword evidence="5 7" id="KW-0472">Membrane</keyword>
<feature type="transmembrane region" description="Helical" evidence="7">
    <location>
        <begin position="351"/>
        <end position="370"/>
    </location>
</feature>
<feature type="transmembrane region" description="Helical" evidence="7">
    <location>
        <begin position="217"/>
        <end position="238"/>
    </location>
</feature>
<feature type="transmembrane region" description="Helical" evidence="7">
    <location>
        <begin position="490"/>
        <end position="513"/>
    </location>
</feature>
<evidence type="ECO:0000313" key="9">
    <source>
        <dbReference type="EMBL" id="KAF2683666.1"/>
    </source>
</evidence>
<feature type="transmembrane region" description="Helical" evidence="7">
    <location>
        <begin position="119"/>
        <end position="146"/>
    </location>
</feature>